<keyword evidence="2" id="KW-1185">Reference proteome</keyword>
<sequence>MSVNAQRPRASRRRLLVRWILVLTALAVALALAIGAVVLGLRSLEPAAQVSPECVAGEYRVAPDQAANAALIVGTTVRRGLPARAGTIGIATALQESWMRNIDYGDRDSLGMFQQRPSQGWGTPEQVMDPVYAVNIFYDHLVAVPGYTEMAVTEAAQAVQRSGFPDAYAQHEELARAFASALTGWTEADLRCVLDPFDGDPAAVAPAVVTRLERDYGVVGTVTTLSTASTPSSGSRGAGDAARAEAGWADVAILDARSLGRPDEDTTRLAWAIAQGAVAGAVDTGAGTVRVAASVWERETGRWRAAGENEAVPELGMVVVAP</sequence>
<comment type="caution">
    <text evidence="1">The sequence shown here is derived from an EMBL/GenBank/DDBJ whole genome shotgun (WGS) entry which is preliminary data.</text>
</comment>
<proteinExistence type="predicted"/>
<gene>
    <name evidence="1" type="ORF">EDD28_0345</name>
</gene>
<accession>A0A3N2D7L7</accession>
<organism evidence="1 2">
    <name type="scientific">Salana multivorans</name>
    <dbReference type="NCBI Taxonomy" id="120377"/>
    <lineage>
        <taxon>Bacteria</taxon>
        <taxon>Bacillati</taxon>
        <taxon>Actinomycetota</taxon>
        <taxon>Actinomycetes</taxon>
        <taxon>Micrococcales</taxon>
        <taxon>Beutenbergiaceae</taxon>
        <taxon>Salana</taxon>
    </lineage>
</organism>
<dbReference type="Proteomes" id="UP000275356">
    <property type="component" value="Unassembled WGS sequence"/>
</dbReference>
<dbReference type="AlphaFoldDB" id="A0A3N2D7L7"/>
<protein>
    <submittedName>
        <fullName evidence="1">Uncharacterized protein</fullName>
    </submittedName>
</protein>
<reference evidence="1 2" key="1">
    <citation type="submission" date="2018-11" db="EMBL/GenBank/DDBJ databases">
        <title>Sequencing the genomes of 1000 actinobacteria strains.</title>
        <authorList>
            <person name="Klenk H.-P."/>
        </authorList>
    </citation>
    <scope>NUCLEOTIDE SEQUENCE [LARGE SCALE GENOMIC DNA]</scope>
    <source>
        <strain evidence="1 2">DSM 13521</strain>
    </source>
</reference>
<evidence type="ECO:0000313" key="2">
    <source>
        <dbReference type="Proteomes" id="UP000275356"/>
    </source>
</evidence>
<dbReference type="RefSeq" id="WP_245967870.1">
    <property type="nucleotide sequence ID" value="NZ_RKHQ01000001.1"/>
</dbReference>
<dbReference type="EMBL" id="RKHQ01000001">
    <property type="protein sequence ID" value="ROR95783.1"/>
    <property type="molecule type" value="Genomic_DNA"/>
</dbReference>
<evidence type="ECO:0000313" key="1">
    <source>
        <dbReference type="EMBL" id="ROR95783.1"/>
    </source>
</evidence>
<name>A0A3N2D7L7_9MICO</name>